<reference evidence="2" key="1">
    <citation type="journal article" date="2021" name="IMA Fungus">
        <title>Genomic characterization of three marine fungi, including Emericellopsis atlantica sp. nov. with signatures of a generalist lifestyle and marine biomass degradation.</title>
        <authorList>
            <person name="Hagestad O.C."/>
            <person name="Hou L."/>
            <person name="Andersen J.H."/>
            <person name="Hansen E.H."/>
            <person name="Altermark B."/>
            <person name="Li C."/>
            <person name="Kuhnert E."/>
            <person name="Cox R.J."/>
            <person name="Crous P.W."/>
            <person name="Spatafora J.W."/>
            <person name="Lail K."/>
            <person name="Amirebrahimi M."/>
            <person name="Lipzen A."/>
            <person name="Pangilinan J."/>
            <person name="Andreopoulos W."/>
            <person name="Hayes R.D."/>
            <person name="Ng V."/>
            <person name="Grigoriev I.V."/>
            <person name="Jackson S.A."/>
            <person name="Sutton T.D.S."/>
            <person name="Dobson A.D.W."/>
            <person name="Rama T."/>
        </authorList>
    </citation>
    <scope>NUCLEOTIDE SEQUENCE</scope>
    <source>
        <strain evidence="2">TRa018bII</strain>
    </source>
</reference>
<accession>A0A9P7YRW3</accession>
<dbReference type="NCBIfam" id="TIGR00004">
    <property type="entry name" value="Rid family detoxifying hydrolase"/>
    <property type="match status" value="1"/>
</dbReference>
<comment type="caution">
    <text evidence="2">The sequence shown here is derived from an EMBL/GenBank/DDBJ whole genome shotgun (WGS) entry which is preliminary data.</text>
</comment>
<dbReference type="Proteomes" id="UP000824998">
    <property type="component" value="Unassembled WGS sequence"/>
</dbReference>
<protein>
    <submittedName>
        <fullName evidence="2">YjgF/Yer057p/UK114 family</fullName>
    </submittedName>
</protein>
<comment type="similarity">
    <text evidence="1">Belongs to the RutC family.</text>
</comment>
<dbReference type="PANTHER" id="PTHR11803">
    <property type="entry name" value="2-IMINOBUTANOATE/2-IMINOPROPANOATE DEAMINASE RIDA"/>
    <property type="match status" value="1"/>
</dbReference>
<dbReference type="GO" id="GO:0005829">
    <property type="term" value="C:cytosol"/>
    <property type="evidence" value="ECO:0007669"/>
    <property type="project" value="TreeGrafter"/>
</dbReference>
<evidence type="ECO:0000313" key="2">
    <source>
        <dbReference type="EMBL" id="KAG9238262.1"/>
    </source>
</evidence>
<dbReference type="InterPro" id="IPR006175">
    <property type="entry name" value="YjgF/YER057c/UK114"/>
</dbReference>
<evidence type="ECO:0000256" key="1">
    <source>
        <dbReference type="ARBA" id="ARBA00010552"/>
    </source>
</evidence>
<dbReference type="CDD" id="cd00448">
    <property type="entry name" value="YjgF_YER057c_UK114_family"/>
    <property type="match status" value="1"/>
</dbReference>
<dbReference type="PROSITE" id="PS01094">
    <property type="entry name" value="UPF0076"/>
    <property type="match status" value="1"/>
</dbReference>
<dbReference type="SUPFAM" id="SSF55298">
    <property type="entry name" value="YjgF-like"/>
    <property type="match status" value="1"/>
</dbReference>
<dbReference type="Gene3D" id="3.30.1330.40">
    <property type="entry name" value="RutC-like"/>
    <property type="match status" value="1"/>
</dbReference>
<keyword evidence="3" id="KW-1185">Reference proteome</keyword>
<evidence type="ECO:0000313" key="3">
    <source>
        <dbReference type="Proteomes" id="UP000824998"/>
    </source>
</evidence>
<dbReference type="InterPro" id="IPR019897">
    <property type="entry name" value="RidA_CS"/>
</dbReference>
<dbReference type="AlphaFoldDB" id="A0A9P7YRW3"/>
<dbReference type="GO" id="GO:0005739">
    <property type="term" value="C:mitochondrion"/>
    <property type="evidence" value="ECO:0007669"/>
    <property type="project" value="TreeGrafter"/>
</dbReference>
<dbReference type="InterPro" id="IPR035959">
    <property type="entry name" value="RutC-like_sf"/>
</dbReference>
<gene>
    <name evidence="2" type="ORF">BJ875DRAFT_502148</name>
</gene>
<dbReference type="EMBL" id="MU251372">
    <property type="protein sequence ID" value="KAG9238262.1"/>
    <property type="molecule type" value="Genomic_DNA"/>
</dbReference>
<proteinExistence type="inferred from homology"/>
<name>A0A9P7YRW3_9HELO</name>
<dbReference type="InterPro" id="IPR006056">
    <property type="entry name" value="RidA"/>
</dbReference>
<dbReference type="FunFam" id="3.30.1330.40:FF:000001">
    <property type="entry name" value="L-PSP family endoribonuclease"/>
    <property type="match status" value="1"/>
</dbReference>
<dbReference type="OrthoDB" id="309640at2759"/>
<organism evidence="2 3">
    <name type="scientific">Amylocarpus encephaloides</name>
    <dbReference type="NCBI Taxonomy" id="45428"/>
    <lineage>
        <taxon>Eukaryota</taxon>
        <taxon>Fungi</taxon>
        <taxon>Dikarya</taxon>
        <taxon>Ascomycota</taxon>
        <taxon>Pezizomycotina</taxon>
        <taxon>Leotiomycetes</taxon>
        <taxon>Helotiales</taxon>
        <taxon>Helotiales incertae sedis</taxon>
        <taxon>Amylocarpus</taxon>
    </lineage>
</organism>
<dbReference type="PANTHER" id="PTHR11803:SF58">
    <property type="entry name" value="PROTEIN HMF1-RELATED"/>
    <property type="match status" value="1"/>
</dbReference>
<dbReference type="Pfam" id="PF01042">
    <property type="entry name" value="Ribonuc_L-PSP"/>
    <property type="match status" value="1"/>
</dbReference>
<sequence>MTPVLTKNAMPPVGPYSQAIKTSHAIYCSGQLPATASGELVKGNMPNRTEACINALSAVLAEAGSSLEKIVKVQIFLTDMKDFTEMNEQYEKMIKHKPARSCVAVKELPKGVDIEIECIALP</sequence>
<dbReference type="GO" id="GO:0019239">
    <property type="term" value="F:deaminase activity"/>
    <property type="evidence" value="ECO:0007669"/>
    <property type="project" value="TreeGrafter"/>
</dbReference>